<reference evidence="12 13" key="1">
    <citation type="journal article" date="2016" name="Genome Biol. Evol.">
        <title>Divergent and convergent evolution of fungal pathogenicity.</title>
        <authorList>
            <person name="Shang Y."/>
            <person name="Xiao G."/>
            <person name="Zheng P."/>
            <person name="Cen K."/>
            <person name="Zhan S."/>
            <person name="Wang C."/>
        </authorList>
    </citation>
    <scope>NUCLEOTIDE SEQUENCE [LARGE SCALE GENOMIC DNA]</scope>
    <source>
        <strain evidence="12 13">RCEF 2490</strain>
    </source>
</reference>
<dbReference type="InterPro" id="IPR013699">
    <property type="entry name" value="Signal_recog_part_SRP72_RNA-bd"/>
</dbReference>
<dbReference type="Pfam" id="PF08492">
    <property type="entry name" value="SRP72"/>
    <property type="match status" value="1"/>
</dbReference>
<protein>
    <recommendedName>
        <fullName evidence="4 9">Signal recognition particle subunit SRP72</fullName>
    </recommendedName>
</protein>
<dbReference type="GO" id="GO:0008312">
    <property type="term" value="F:7S RNA binding"/>
    <property type="evidence" value="ECO:0007669"/>
    <property type="project" value="InterPro"/>
</dbReference>
<evidence type="ECO:0000256" key="4">
    <source>
        <dbReference type="ARBA" id="ARBA00018350"/>
    </source>
</evidence>
<keyword evidence="8 9" id="KW-0687">Ribonucleoprotein</keyword>
<evidence type="ECO:0000256" key="2">
    <source>
        <dbReference type="ARBA" id="ARBA00004496"/>
    </source>
</evidence>
<feature type="domain" description="Signal recognition particle SRP72 subunit RNA-binding" evidence="11">
    <location>
        <begin position="558"/>
        <end position="596"/>
    </location>
</feature>
<comment type="similarity">
    <text evidence="3 9">Belongs to the SRP72 family.</text>
</comment>
<feature type="compositionally biased region" description="Basic residues" evidence="10">
    <location>
        <begin position="594"/>
        <end position="603"/>
    </location>
</feature>
<keyword evidence="5 9" id="KW-0963">Cytoplasm</keyword>
<keyword evidence="6" id="KW-0256">Endoplasmic reticulum</keyword>
<dbReference type="Proteomes" id="UP000078544">
    <property type="component" value="Unassembled WGS sequence"/>
</dbReference>
<dbReference type="InterPro" id="IPR011990">
    <property type="entry name" value="TPR-like_helical_dom_sf"/>
</dbReference>
<dbReference type="GO" id="GO:0005786">
    <property type="term" value="C:signal recognition particle, endoplasmic reticulum targeting"/>
    <property type="evidence" value="ECO:0007669"/>
    <property type="project" value="UniProtKB-UniRule"/>
</dbReference>
<feature type="compositionally biased region" description="Basic residues" evidence="10">
    <location>
        <begin position="562"/>
        <end position="571"/>
    </location>
</feature>
<evidence type="ECO:0000256" key="8">
    <source>
        <dbReference type="ARBA" id="ARBA00023274"/>
    </source>
</evidence>
<evidence type="ECO:0000256" key="10">
    <source>
        <dbReference type="SAM" id="MobiDB-lite"/>
    </source>
</evidence>
<dbReference type="PIRSF" id="PIRSF038922">
    <property type="entry name" value="SRP72"/>
    <property type="match status" value="1"/>
</dbReference>
<gene>
    <name evidence="12" type="ORF">AAL_01936</name>
</gene>
<feature type="compositionally biased region" description="Basic and acidic residues" evidence="10">
    <location>
        <begin position="550"/>
        <end position="561"/>
    </location>
</feature>
<feature type="region of interest" description="Disordered" evidence="10">
    <location>
        <begin position="547"/>
        <end position="647"/>
    </location>
</feature>
<dbReference type="GO" id="GO:0043022">
    <property type="term" value="F:ribosome binding"/>
    <property type="evidence" value="ECO:0007669"/>
    <property type="project" value="TreeGrafter"/>
</dbReference>
<evidence type="ECO:0000313" key="13">
    <source>
        <dbReference type="Proteomes" id="UP000078544"/>
    </source>
</evidence>
<dbReference type="SUPFAM" id="SSF48452">
    <property type="entry name" value="TPR-like"/>
    <property type="match status" value="1"/>
</dbReference>
<sequence length="647" mass="70781">MTQHSAANLATLLSSATIDDHEELLKAADAILRVNPFDELAQRTRIVALLNLDRFEDVSQTISEGTVKLQAACALEKAYALYKMGNLEEATVFLSSTGITNRSMSHVAAQVAYRAENFDEVLSIYNQLLAADSEEEADDLDINMKAAQAQMYWSGIAMSHNAGLEKPSDTFEPCFNAACACVAQGMLVQASKLLHRALALCDASDELTDQDREEERKPILVQQALVLVSLGQSVRAREVLELLNNEPDNKLELDLGVTIQNNLRALEQTPQNPFVLEAEAIAWKSSLPKAKLFSFQARVLRRNIPLIDFHACKTAGIKSRQRRALQSAAWPSCDPYVITSSILGAMAATRHALGTSLLGPLLALLQKQSNDTGLVLAIMHLHLRRKDLYAALRVLESFFSRLDGLGTEQSLRVRFSPGLVALAVSLRKCLKRPSAAKRELVQAARFWYGRPGGIATSLLTEAGVELVSSPSKNDLDLAAATFTRLHQETQTSPMTRAGVVAATAVHNLPASKEYAADLPSVESLIKSVDVDGLIELGVLFPAASSVHNKRPFDDDSAGERTLKKRSRRRLPKNVIDGQESDPERWLPLRDRSYYRPKGKKGRKKFTDATQGGLSRQVETLGLVGGGGVKVEKSSIGPSQKKKKKGKK</sequence>
<comment type="caution">
    <text evidence="12">The sequence shown here is derived from an EMBL/GenBank/DDBJ whole genome shotgun (WGS) entry which is preliminary data.</text>
</comment>
<dbReference type="PANTHER" id="PTHR14094:SF9">
    <property type="entry name" value="SIGNAL RECOGNITION PARTICLE SUBUNIT SRP72"/>
    <property type="match status" value="1"/>
</dbReference>
<organism evidence="12 13">
    <name type="scientific">Moelleriella libera RCEF 2490</name>
    <dbReference type="NCBI Taxonomy" id="1081109"/>
    <lineage>
        <taxon>Eukaryota</taxon>
        <taxon>Fungi</taxon>
        <taxon>Dikarya</taxon>
        <taxon>Ascomycota</taxon>
        <taxon>Pezizomycotina</taxon>
        <taxon>Sordariomycetes</taxon>
        <taxon>Hypocreomycetidae</taxon>
        <taxon>Hypocreales</taxon>
        <taxon>Clavicipitaceae</taxon>
        <taxon>Moelleriella</taxon>
    </lineage>
</organism>
<evidence type="ECO:0000259" key="11">
    <source>
        <dbReference type="Pfam" id="PF08492"/>
    </source>
</evidence>
<comment type="subcellular location">
    <subcellularLocation>
        <location evidence="2 9">Cytoplasm</location>
    </subcellularLocation>
    <subcellularLocation>
        <location evidence="1">Endoplasmic reticulum</location>
    </subcellularLocation>
</comment>
<dbReference type="Gene3D" id="1.25.40.10">
    <property type="entry name" value="Tetratricopeptide repeat domain"/>
    <property type="match status" value="1"/>
</dbReference>
<evidence type="ECO:0000256" key="1">
    <source>
        <dbReference type="ARBA" id="ARBA00004240"/>
    </source>
</evidence>
<keyword evidence="13" id="KW-1185">Reference proteome</keyword>
<dbReference type="EMBL" id="AZGY01000003">
    <property type="protein sequence ID" value="KZZ99364.1"/>
    <property type="molecule type" value="Genomic_DNA"/>
</dbReference>
<feature type="compositionally biased region" description="Polar residues" evidence="10">
    <location>
        <begin position="607"/>
        <end position="617"/>
    </location>
</feature>
<evidence type="ECO:0000256" key="7">
    <source>
        <dbReference type="ARBA" id="ARBA00023135"/>
    </source>
</evidence>
<evidence type="ECO:0000256" key="9">
    <source>
        <dbReference type="PIRNR" id="PIRNR038922"/>
    </source>
</evidence>
<comment type="function">
    <text evidence="9">Component of the signal recognition particle (SRP) complex, a ribonucleoprotein complex that mediates the cotranslational targeting of secretory and membrane proteins to the endoplasmic reticulum (ER).</text>
</comment>
<dbReference type="InterPro" id="IPR031545">
    <property type="entry name" value="SRP72_TPR-like"/>
</dbReference>
<evidence type="ECO:0000256" key="6">
    <source>
        <dbReference type="ARBA" id="ARBA00022824"/>
    </source>
</evidence>
<name>A0A168F194_9HYPO</name>
<dbReference type="GO" id="GO:0006614">
    <property type="term" value="P:SRP-dependent cotranslational protein targeting to membrane"/>
    <property type="evidence" value="ECO:0007669"/>
    <property type="project" value="UniProtKB-UniRule"/>
</dbReference>
<dbReference type="InterPro" id="IPR026270">
    <property type="entry name" value="SRP72"/>
</dbReference>
<evidence type="ECO:0000256" key="3">
    <source>
        <dbReference type="ARBA" id="ARBA00007676"/>
    </source>
</evidence>
<keyword evidence="7 9" id="KW-0733">Signal recognition particle</keyword>
<dbReference type="GO" id="GO:0005783">
    <property type="term" value="C:endoplasmic reticulum"/>
    <property type="evidence" value="ECO:0007669"/>
    <property type="project" value="UniProtKB-SubCell"/>
</dbReference>
<dbReference type="Pfam" id="PF17004">
    <property type="entry name" value="SRP_TPR_like"/>
    <property type="match status" value="1"/>
</dbReference>
<evidence type="ECO:0000313" key="12">
    <source>
        <dbReference type="EMBL" id="KZZ99364.1"/>
    </source>
</evidence>
<dbReference type="PANTHER" id="PTHR14094">
    <property type="entry name" value="SIGNAL RECOGNITION PARTICLE 72"/>
    <property type="match status" value="1"/>
</dbReference>
<dbReference type="STRING" id="1081109.A0A168F194"/>
<accession>A0A168F194</accession>
<evidence type="ECO:0000256" key="5">
    <source>
        <dbReference type="ARBA" id="ARBA00022490"/>
    </source>
</evidence>
<feature type="compositionally biased region" description="Basic and acidic residues" evidence="10">
    <location>
        <begin position="581"/>
        <end position="593"/>
    </location>
</feature>
<dbReference type="OrthoDB" id="5421607at2759"/>
<dbReference type="AlphaFoldDB" id="A0A168F194"/>
<proteinExistence type="inferred from homology"/>